<accession>A0A2P1EMV8</accession>
<evidence type="ECO:0000313" key="2">
    <source>
        <dbReference type="Proteomes" id="UP000289600"/>
    </source>
</evidence>
<protein>
    <submittedName>
        <fullName evidence="1">Uncharacterized protein</fullName>
    </submittedName>
</protein>
<sequence length="171" mass="19360">MQFDKWSRQGVYKLDYPILGYKKVHCRKISGGKWKNALATVRVDRDSTLVVPATFYRDTEGLIRTKEVIVEQIEDLEGNTISDDFVCESSTFPGPHTPVYFDENGVMCGLGAYTFEEQSGYNHNVLCGPNYKYRVGGTVKSESLNEDSAVVSGYGFFFYATKEQAEKSHEY</sequence>
<proteinExistence type="predicted"/>
<organism evidence="1 2">
    <name type="scientific">Moumouvirus australiensis</name>
    <dbReference type="NCBI Taxonomy" id="2109587"/>
    <lineage>
        <taxon>Viruses</taxon>
        <taxon>Varidnaviria</taxon>
        <taxon>Bamfordvirae</taxon>
        <taxon>Nucleocytoviricota</taxon>
        <taxon>Megaviricetes</taxon>
        <taxon>Imitervirales</taxon>
        <taxon>Mimiviridae</taxon>
        <taxon>Megamimivirinae</taxon>
        <taxon>Moumouvirus</taxon>
        <taxon>Moumouvirus australiense</taxon>
    </lineage>
</organism>
<dbReference type="Proteomes" id="UP000289600">
    <property type="component" value="Segment"/>
</dbReference>
<evidence type="ECO:0000313" key="1">
    <source>
        <dbReference type="EMBL" id="AVL95208.1"/>
    </source>
</evidence>
<dbReference type="EMBL" id="MG807320">
    <property type="protein sequence ID" value="AVL95208.1"/>
    <property type="molecule type" value="Genomic_DNA"/>
</dbReference>
<name>A0A2P1EMV8_9VIRU</name>
<reference evidence="2" key="1">
    <citation type="submission" date="2018-01" db="EMBL/GenBank/DDBJ databases">
        <title>Testimony of 'menage a trois' revealed by the proteome of Megavirus virophage.</title>
        <authorList>
            <person name="Jeudy S."/>
            <person name="Bertaux L."/>
            <person name="Alempic J.-M."/>
            <person name="Lartigue A."/>
            <person name="Legendre M."/>
            <person name="Philippe N."/>
            <person name="Beucher L."/>
            <person name="Biondi E."/>
            <person name="Juul S."/>
            <person name="Turner D."/>
            <person name="Coute Y."/>
            <person name="Claverie J.-M."/>
            <person name="Abergel C."/>
        </authorList>
    </citation>
    <scope>NUCLEOTIDE SEQUENCE [LARGE SCALE GENOMIC DNA]</scope>
</reference>
<gene>
    <name evidence="1" type="ORF">mc_821</name>
</gene>
<keyword evidence="2" id="KW-1185">Reference proteome</keyword>